<protein>
    <recommendedName>
        <fullName evidence="9">2-methoxy-6-polyprenyl-1,4-benzoquinol methylase, mitochondrial</fullName>
        <ecNumber evidence="9">2.1.1.201</ecNumber>
    </recommendedName>
    <alternativeName>
        <fullName evidence="9">Ubiquinone biosynthesis methyltransferase COQ5</fullName>
    </alternativeName>
</protein>
<dbReference type="SMART" id="SM00178">
    <property type="entry name" value="SAR"/>
    <property type="match status" value="1"/>
</dbReference>
<dbReference type="GO" id="GO:0005765">
    <property type="term" value="C:lysosomal membrane"/>
    <property type="evidence" value="ECO:0007669"/>
    <property type="project" value="TreeGrafter"/>
</dbReference>
<dbReference type="SMART" id="SM00177">
    <property type="entry name" value="ARF"/>
    <property type="match status" value="1"/>
</dbReference>
<dbReference type="Gene3D" id="3.40.50.300">
    <property type="entry name" value="P-loop containing nucleotide triphosphate hydrolases"/>
    <property type="match status" value="1"/>
</dbReference>
<evidence type="ECO:0000256" key="7">
    <source>
        <dbReference type="ARBA" id="ARBA00023134"/>
    </source>
</evidence>
<evidence type="ECO:0000256" key="10">
    <source>
        <dbReference type="PIRSR" id="PIRSR606689-1"/>
    </source>
</evidence>
<sequence length="390" mass="44940">MFALRRLLKESKKFCRFVHNEGKQTHFGFEKVTEEEKTKKVYDVFRNVAANYDLMNDAMSFGIHRVWKDIFVERLGPTNGIDLLDVAGGTGDITFRVLRYLRNSNTPSLPGRITVCDINKSMLKVGEERALKAGYLEVEWVEGNAEKLPFEDNIYSAYTIAFGIRNVTRIDEALKEAYRVLKPGGRFMCLEFSLVENEVLRWFYDRYSFQMIPVIGQVVAGDWKSYQYLVESIRQFPAQDDFKLMIEDAGFVNSGQFSQDMIPTVGFNMRKITKGNVTIKVWDIGGQPRFRSMWERYMVDAADPDKLEASRNELHNLLDKPQLMGIPVLVLGNKRDLPNALDEKELIDRMNLCAIQDREICCYSISCKNKDNIDITLQWLINHSKSGGSR</sequence>
<feature type="binding site" evidence="9">
    <location>
        <position position="117"/>
    </location>
    <ligand>
        <name>S-adenosyl-L-methionine</name>
        <dbReference type="ChEBI" id="CHEBI:59789"/>
    </ligand>
</feature>
<dbReference type="InterPro" id="IPR023576">
    <property type="entry name" value="UbiE/COQ5_MeTrFase_CS"/>
</dbReference>
<feature type="binding site" evidence="9">
    <location>
        <position position="90"/>
    </location>
    <ligand>
        <name>S-adenosyl-L-methionine</name>
        <dbReference type="ChEBI" id="CHEBI:59789"/>
    </ligand>
</feature>
<comment type="subcellular location">
    <subcellularLocation>
        <location evidence="9">Mitochondrion inner membrane</location>
        <topology evidence="9">Peripheral membrane protein</topology>
        <orientation evidence="9">Matrix side</orientation>
    </subcellularLocation>
</comment>
<evidence type="ECO:0000256" key="2">
    <source>
        <dbReference type="ARBA" id="ARBA00022603"/>
    </source>
</evidence>
<comment type="caution">
    <text evidence="9">Lacks conserved residue(s) required for the propagation of feature annotation.</text>
</comment>
<dbReference type="GO" id="GO:0031314">
    <property type="term" value="C:extrinsic component of mitochondrial inner membrane"/>
    <property type="evidence" value="ECO:0007669"/>
    <property type="project" value="UniProtKB-UniRule"/>
</dbReference>
<dbReference type="GO" id="GO:0003924">
    <property type="term" value="F:GTPase activity"/>
    <property type="evidence" value="ECO:0007669"/>
    <property type="project" value="InterPro"/>
</dbReference>
<evidence type="ECO:0000256" key="5">
    <source>
        <dbReference type="ARBA" id="ARBA00022691"/>
    </source>
</evidence>
<dbReference type="InterPro" id="IPR027417">
    <property type="entry name" value="P-loop_NTPase"/>
</dbReference>
<comment type="catalytic activity">
    <reaction evidence="9">
        <text>a 2-methoxy-6-(all-trans-polyprenyl)benzene-1,4-diol + S-adenosyl-L-methionine = a 5-methoxy-2-methyl-3-(all-trans-polyprenyl)benzene-1,4-diol + S-adenosyl-L-homocysteine + H(+)</text>
        <dbReference type="Rhea" id="RHEA:28286"/>
        <dbReference type="Rhea" id="RHEA-COMP:10858"/>
        <dbReference type="Rhea" id="RHEA-COMP:10859"/>
        <dbReference type="ChEBI" id="CHEBI:15378"/>
        <dbReference type="ChEBI" id="CHEBI:57856"/>
        <dbReference type="ChEBI" id="CHEBI:59789"/>
        <dbReference type="ChEBI" id="CHEBI:84166"/>
        <dbReference type="ChEBI" id="CHEBI:84167"/>
        <dbReference type="EC" id="2.1.1.201"/>
    </reaction>
</comment>
<gene>
    <name evidence="9" type="primary">coq5</name>
    <name evidence="12" type="ORF">NEZAVI_LOCUS5335</name>
</gene>
<dbReference type="FunFam" id="3.40.50.150:FF:000064">
    <property type="entry name" value="2-methoxy-6-polyprenyl-1,4-benzoquinol methylase, mitochondrial"/>
    <property type="match status" value="1"/>
</dbReference>
<keyword evidence="3 9" id="KW-0808">Transferase</keyword>
<dbReference type="InterPro" id="IPR004033">
    <property type="entry name" value="UbiE/COQ5_MeTrFase"/>
</dbReference>
<dbReference type="GO" id="GO:0008089">
    <property type="term" value="P:anterograde axonal transport"/>
    <property type="evidence" value="ECO:0007669"/>
    <property type="project" value="TreeGrafter"/>
</dbReference>
<accession>A0A9P0H4L3</accession>
<keyword evidence="9" id="KW-0472">Membrane</keyword>
<evidence type="ECO:0000256" key="9">
    <source>
        <dbReference type="HAMAP-Rule" id="MF_03191"/>
    </source>
</evidence>
<evidence type="ECO:0000256" key="6">
    <source>
        <dbReference type="ARBA" id="ARBA00022741"/>
    </source>
</evidence>
<keyword evidence="5 9" id="KW-0949">S-adenosyl-L-methionine</keyword>
<dbReference type="HAMAP" id="MF_01813">
    <property type="entry name" value="MenG_UbiE_methyltr"/>
    <property type="match status" value="1"/>
</dbReference>
<dbReference type="AlphaFoldDB" id="A0A9P0H4L3"/>
<comment type="similarity">
    <text evidence="9">Belongs to the class I-like SAM-binding methyltransferase superfamily. MenG/UbiE family.</text>
</comment>
<keyword evidence="6 10" id="KW-0547">Nucleotide-binding</keyword>
<dbReference type="EMBL" id="OV725079">
    <property type="protein sequence ID" value="CAH1394980.1"/>
    <property type="molecule type" value="Genomic_DNA"/>
</dbReference>
<dbReference type="InterPro" id="IPR029063">
    <property type="entry name" value="SAM-dependent_MTases_sf"/>
</dbReference>
<dbReference type="PANTHER" id="PTHR45732">
    <property type="entry name" value="ADP-RIBOSYLATION FACTOR-LIKE PROTEIN 8"/>
    <property type="match status" value="1"/>
</dbReference>
<dbReference type="PROSITE" id="PS01183">
    <property type="entry name" value="UBIE_1"/>
    <property type="match status" value="1"/>
</dbReference>
<dbReference type="CDD" id="cd04159">
    <property type="entry name" value="Arl10_like"/>
    <property type="match status" value="1"/>
</dbReference>
<dbReference type="GO" id="GO:0005525">
    <property type="term" value="F:GTP binding"/>
    <property type="evidence" value="ECO:0007669"/>
    <property type="project" value="UniProtKB-KW"/>
</dbReference>
<evidence type="ECO:0000256" key="3">
    <source>
        <dbReference type="ARBA" id="ARBA00022679"/>
    </source>
</evidence>
<proteinExistence type="inferred from homology"/>
<keyword evidence="9" id="KW-0496">Mitochondrion</keyword>
<feature type="binding site" evidence="11">
    <location>
        <position position="264"/>
    </location>
    <ligand>
        <name>Mg(2+)</name>
        <dbReference type="ChEBI" id="CHEBI:18420"/>
    </ligand>
</feature>
<keyword evidence="9" id="KW-0999">Mitochondrion inner membrane</keyword>
<dbReference type="InterPro" id="IPR044154">
    <property type="entry name" value="Arl8a/8b"/>
</dbReference>
<keyword evidence="4 9" id="KW-0831">Ubiquinone biosynthesis</keyword>
<evidence type="ECO:0000256" key="1">
    <source>
        <dbReference type="ARBA" id="ARBA00010290"/>
    </source>
</evidence>
<name>A0A9P0H4L3_NEZVI</name>
<evidence type="ECO:0000313" key="13">
    <source>
        <dbReference type="Proteomes" id="UP001152798"/>
    </source>
</evidence>
<dbReference type="PANTHER" id="PTHR45732:SF7">
    <property type="entry name" value="ADP-RIBOSYLATION FACTOR-LIKE PROTEIN 8"/>
    <property type="match status" value="1"/>
</dbReference>
<evidence type="ECO:0000256" key="11">
    <source>
        <dbReference type="PIRSR" id="PIRSR606689-2"/>
    </source>
</evidence>
<evidence type="ECO:0000256" key="4">
    <source>
        <dbReference type="ARBA" id="ARBA00022688"/>
    </source>
</evidence>
<evidence type="ECO:0000313" key="12">
    <source>
        <dbReference type="EMBL" id="CAH1394980.1"/>
    </source>
</evidence>
<dbReference type="NCBIfam" id="TIGR01934">
    <property type="entry name" value="MenG_MenH_UbiE"/>
    <property type="match status" value="1"/>
</dbReference>
<dbReference type="SUPFAM" id="SSF52540">
    <property type="entry name" value="P-loop containing nucleoside triphosphate hydrolases"/>
    <property type="match status" value="1"/>
</dbReference>
<evidence type="ECO:0000256" key="8">
    <source>
        <dbReference type="ARBA" id="ARBA00046387"/>
    </source>
</evidence>
<feature type="binding site" evidence="10">
    <location>
        <begin position="333"/>
        <end position="336"/>
    </location>
    <ligand>
        <name>GTP</name>
        <dbReference type="ChEBI" id="CHEBI:37565"/>
    </ligand>
</feature>
<dbReference type="GO" id="GO:0015031">
    <property type="term" value="P:protein transport"/>
    <property type="evidence" value="ECO:0007669"/>
    <property type="project" value="InterPro"/>
</dbReference>
<dbReference type="PROSITE" id="PS51417">
    <property type="entry name" value="ARF"/>
    <property type="match status" value="1"/>
</dbReference>
<dbReference type="Proteomes" id="UP001152798">
    <property type="component" value="Chromosome 3"/>
</dbReference>
<dbReference type="GO" id="GO:0032259">
    <property type="term" value="P:methylation"/>
    <property type="evidence" value="ECO:0007669"/>
    <property type="project" value="UniProtKB-KW"/>
</dbReference>
<keyword evidence="11" id="KW-0479">Metal-binding</keyword>
<dbReference type="SMART" id="SM00175">
    <property type="entry name" value="RAB"/>
    <property type="match status" value="1"/>
</dbReference>
<dbReference type="Pfam" id="PF00025">
    <property type="entry name" value="Arf"/>
    <property type="match status" value="1"/>
</dbReference>
<dbReference type="PROSITE" id="PS01184">
    <property type="entry name" value="UBIE_2"/>
    <property type="match status" value="1"/>
</dbReference>
<comment type="subunit">
    <text evidence="8">Component of a multi-subunit COQ enzyme complex, composed of at least COQ3, COQ4, COQ5, COQ6, COQ7 and COQ9. Interacts with PYURF; the interaction is direct, stabilizes COQ5 protein and associates PYURF with COQ enzyme complex.</text>
</comment>
<reference evidence="12" key="1">
    <citation type="submission" date="2022-01" db="EMBL/GenBank/DDBJ databases">
        <authorList>
            <person name="King R."/>
        </authorList>
    </citation>
    <scope>NUCLEOTIDE SEQUENCE</scope>
</reference>
<keyword evidence="11" id="KW-0460">Magnesium</keyword>
<dbReference type="EC" id="2.1.1.201" evidence="9"/>
<comment type="similarity">
    <text evidence="1">Belongs to the small GTPase superfamily. Arf family.</text>
</comment>
<comment type="function">
    <text evidence="9">Methyltransferase required for the conversion of 2-polyprenyl-6-methoxy-1,4-benzoquinol (DDMQH2) to 2-polyprenyl-3-methyl-6-methoxy-1,4-benzoquinol (DMQH2).</text>
</comment>
<dbReference type="InterPro" id="IPR006689">
    <property type="entry name" value="Small_GTPase_ARF/SAR"/>
</dbReference>
<keyword evidence="13" id="KW-1185">Reference proteome</keyword>
<dbReference type="GO" id="GO:0046872">
    <property type="term" value="F:metal ion binding"/>
    <property type="evidence" value="ECO:0007669"/>
    <property type="project" value="UniProtKB-KW"/>
</dbReference>
<dbReference type="GO" id="GO:0008425">
    <property type="term" value="F:2-methoxy-6-polyprenyl-1,4-benzoquinol methyltransferase activity"/>
    <property type="evidence" value="ECO:0007669"/>
    <property type="project" value="UniProtKB-UniRule"/>
</dbReference>
<keyword evidence="7 10" id="KW-0342">GTP-binding</keyword>
<dbReference type="GO" id="GO:1904115">
    <property type="term" value="C:axon cytoplasm"/>
    <property type="evidence" value="ECO:0007669"/>
    <property type="project" value="GOC"/>
</dbReference>
<feature type="binding site" evidence="9">
    <location>
        <begin position="144"/>
        <end position="145"/>
    </location>
    <ligand>
        <name>S-adenosyl-L-methionine</name>
        <dbReference type="ChEBI" id="CHEBI:59789"/>
    </ligand>
</feature>
<dbReference type="Pfam" id="PF01209">
    <property type="entry name" value="Ubie_methyltran"/>
    <property type="match status" value="1"/>
</dbReference>
<dbReference type="Gene3D" id="3.40.50.150">
    <property type="entry name" value="Vaccinia Virus protein VP39"/>
    <property type="match status" value="1"/>
</dbReference>
<comment type="pathway">
    <text evidence="9">Cofactor biosynthesis; ubiquinone biosynthesis.</text>
</comment>
<dbReference type="SUPFAM" id="SSF53335">
    <property type="entry name" value="S-adenosyl-L-methionine-dependent methyltransferases"/>
    <property type="match status" value="1"/>
</dbReference>
<dbReference type="PROSITE" id="PS51608">
    <property type="entry name" value="SAM_MT_UBIE"/>
    <property type="match status" value="1"/>
</dbReference>
<dbReference type="CDD" id="cd02440">
    <property type="entry name" value="AdoMet_MTases"/>
    <property type="match status" value="1"/>
</dbReference>
<feature type="binding site" evidence="10">
    <location>
        <position position="286"/>
    </location>
    <ligand>
        <name>GTP</name>
        <dbReference type="ChEBI" id="CHEBI:37565"/>
    </ligand>
</feature>
<organism evidence="12 13">
    <name type="scientific">Nezara viridula</name>
    <name type="common">Southern green stink bug</name>
    <name type="synonym">Cimex viridulus</name>
    <dbReference type="NCBI Taxonomy" id="85310"/>
    <lineage>
        <taxon>Eukaryota</taxon>
        <taxon>Metazoa</taxon>
        <taxon>Ecdysozoa</taxon>
        <taxon>Arthropoda</taxon>
        <taxon>Hexapoda</taxon>
        <taxon>Insecta</taxon>
        <taxon>Pterygota</taxon>
        <taxon>Neoptera</taxon>
        <taxon>Paraneoptera</taxon>
        <taxon>Hemiptera</taxon>
        <taxon>Heteroptera</taxon>
        <taxon>Panheteroptera</taxon>
        <taxon>Pentatomomorpha</taxon>
        <taxon>Pentatomoidea</taxon>
        <taxon>Pentatomidae</taxon>
        <taxon>Pentatominae</taxon>
        <taxon>Nezara</taxon>
    </lineage>
</organism>
<keyword evidence="2 9" id="KW-0489">Methyltransferase</keyword>
<dbReference type="OrthoDB" id="6329284at2759"/>